<keyword evidence="3" id="KW-1185">Reference proteome</keyword>
<protein>
    <submittedName>
        <fullName evidence="2">Uncharacterized protein</fullName>
    </submittedName>
</protein>
<evidence type="ECO:0000313" key="2">
    <source>
        <dbReference type="EMBL" id="CAK9271071.1"/>
    </source>
</evidence>
<sequence length="74" mass="8528">MVERIAGRRMQTRRKSRRRREAAREEEETPRRAQLLAPPIVAFVSPACRGIQRRMESESWHYSVNGGSRSTSGS</sequence>
<dbReference type="Proteomes" id="UP001497444">
    <property type="component" value="Chromosome 3"/>
</dbReference>
<evidence type="ECO:0000313" key="3">
    <source>
        <dbReference type="Proteomes" id="UP001497444"/>
    </source>
</evidence>
<reference evidence="2" key="1">
    <citation type="submission" date="2024-02" db="EMBL/GenBank/DDBJ databases">
        <authorList>
            <consortium name="ELIXIR-Norway"/>
            <consortium name="Elixir Norway"/>
        </authorList>
    </citation>
    <scope>NUCLEOTIDE SEQUENCE</scope>
</reference>
<dbReference type="EMBL" id="OZ020098">
    <property type="protein sequence ID" value="CAK9271071.1"/>
    <property type="molecule type" value="Genomic_DNA"/>
</dbReference>
<feature type="region of interest" description="Disordered" evidence="1">
    <location>
        <begin position="55"/>
        <end position="74"/>
    </location>
</feature>
<accession>A0ABP0WW35</accession>
<feature type="region of interest" description="Disordered" evidence="1">
    <location>
        <begin position="1"/>
        <end position="33"/>
    </location>
</feature>
<feature type="compositionally biased region" description="Basic residues" evidence="1">
    <location>
        <begin position="10"/>
        <end position="21"/>
    </location>
</feature>
<feature type="compositionally biased region" description="Polar residues" evidence="1">
    <location>
        <begin position="60"/>
        <end position="74"/>
    </location>
</feature>
<evidence type="ECO:0000256" key="1">
    <source>
        <dbReference type="SAM" id="MobiDB-lite"/>
    </source>
</evidence>
<name>A0ABP0WW35_9BRYO</name>
<organism evidence="2 3">
    <name type="scientific">Sphagnum jensenii</name>
    <dbReference type="NCBI Taxonomy" id="128206"/>
    <lineage>
        <taxon>Eukaryota</taxon>
        <taxon>Viridiplantae</taxon>
        <taxon>Streptophyta</taxon>
        <taxon>Embryophyta</taxon>
        <taxon>Bryophyta</taxon>
        <taxon>Sphagnophytina</taxon>
        <taxon>Sphagnopsida</taxon>
        <taxon>Sphagnales</taxon>
        <taxon>Sphagnaceae</taxon>
        <taxon>Sphagnum</taxon>
    </lineage>
</organism>
<proteinExistence type="predicted"/>
<gene>
    <name evidence="2" type="ORF">CSSPJE1EN1_LOCUS16549</name>
</gene>